<evidence type="ECO:0000313" key="3">
    <source>
        <dbReference type="EMBL" id="KAL2507145.1"/>
    </source>
</evidence>
<feature type="coiled-coil region" evidence="1">
    <location>
        <begin position="140"/>
        <end position="167"/>
    </location>
</feature>
<dbReference type="Proteomes" id="UP001604277">
    <property type="component" value="Unassembled WGS sequence"/>
</dbReference>
<sequence length="196" mass="21840">MYGKMVMTDIWLKKFHSMTAEDEHFSTDTTSPFEHEWETGEDDKCSMMFDGIEGSEIELEVDSSTRSGSLLPVAANSLEAKTCKAAKLCLEDTAKAFSLDLNIGPGSTSMHKSQHTPNGKAEVPGRKQVRGKSVAKLFTSKEVQAEVAKYEEIKNKATAELNSLYDEIRPAIEEHRWGSQDRVAKKCIHATCSKYK</sequence>
<evidence type="ECO:0000256" key="2">
    <source>
        <dbReference type="SAM" id="MobiDB-lite"/>
    </source>
</evidence>
<proteinExistence type="predicted"/>
<protein>
    <submittedName>
        <fullName evidence="3">Histone-lysine N-methyltransferase ASHH1-like</fullName>
    </submittedName>
</protein>
<feature type="region of interest" description="Disordered" evidence="2">
    <location>
        <begin position="106"/>
        <end position="127"/>
    </location>
</feature>
<keyword evidence="4" id="KW-1185">Reference proteome</keyword>
<comment type="caution">
    <text evidence="3">The sequence shown here is derived from an EMBL/GenBank/DDBJ whole genome shotgun (WGS) entry which is preliminary data.</text>
</comment>
<name>A0ABD1T380_9LAMI</name>
<dbReference type="EMBL" id="JBFOLJ010000009">
    <property type="protein sequence ID" value="KAL2507145.1"/>
    <property type="molecule type" value="Genomic_DNA"/>
</dbReference>
<feature type="compositionally biased region" description="Polar residues" evidence="2">
    <location>
        <begin position="106"/>
        <end position="117"/>
    </location>
</feature>
<organism evidence="3 4">
    <name type="scientific">Forsythia ovata</name>
    <dbReference type="NCBI Taxonomy" id="205694"/>
    <lineage>
        <taxon>Eukaryota</taxon>
        <taxon>Viridiplantae</taxon>
        <taxon>Streptophyta</taxon>
        <taxon>Embryophyta</taxon>
        <taxon>Tracheophyta</taxon>
        <taxon>Spermatophyta</taxon>
        <taxon>Magnoliopsida</taxon>
        <taxon>eudicotyledons</taxon>
        <taxon>Gunneridae</taxon>
        <taxon>Pentapetalae</taxon>
        <taxon>asterids</taxon>
        <taxon>lamiids</taxon>
        <taxon>Lamiales</taxon>
        <taxon>Oleaceae</taxon>
        <taxon>Forsythieae</taxon>
        <taxon>Forsythia</taxon>
    </lineage>
</organism>
<evidence type="ECO:0000256" key="1">
    <source>
        <dbReference type="SAM" id="Coils"/>
    </source>
</evidence>
<dbReference type="AlphaFoldDB" id="A0ABD1T380"/>
<accession>A0ABD1T380</accession>
<gene>
    <name evidence="3" type="ORF">Fot_30792</name>
</gene>
<keyword evidence="1" id="KW-0175">Coiled coil</keyword>
<evidence type="ECO:0000313" key="4">
    <source>
        <dbReference type="Proteomes" id="UP001604277"/>
    </source>
</evidence>
<reference evidence="4" key="1">
    <citation type="submission" date="2024-07" db="EMBL/GenBank/DDBJ databases">
        <title>Two chromosome-level genome assemblies of Korean endemic species Abeliophyllum distichum and Forsythia ovata (Oleaceae).</title>
        <authorList>
            <person name="Jang H."/>
        </authorList>
    </citation>
    <scope>NUCLEOTIDE SEQUENCE [LARGE SCALE GENOMIC DNA]</scope>
</reference>